<proteinExistence type="predicted"/>
<dbReference type="KEGG" id="cvr:CHLNCDRAFT_133570"/>
<dbReference type="InParanoid" id="E1Z3D3"/>
<dbReference type="RefSeq" id="XP_005851925.1">
    <property type="nucleotide sequence ID" value="XM_005851863.1"/>
</dbReference>
<evidence type="ECO:0000256" key="1">
    <source>
        <dbReference type="SAM" id="MobiDB-lite"/>
    </source>
</evidence>
<evidence type="ECO:0000313" key="2">
    <source>
        <dbReference type="EMBL" id="EFN59823.1"/>
    </source>
</evidence>
<dbReference type="OrthoDB" id="10663485at2759"/>
<keyword evidence="3" id="KW-1185">Reference proteome</keyword>
<feature type="region of interest" description="Disordered" evidence="1">
    <location>
        <begin position="15"/>
        <end position="210"/>
    </location>
</feature>
<evidence type="ECO:0000313" key="3">
    <source>
        <dbReference type="Proteomes" id="UP000008141"/>
    </source>
</evidence>
<feature type="compositionally biased region" description="Basic and acidic residues" evidence="1">
    <location>
        <begin position="198"/>
        <end position="210"/>
    </location>
</feature>
<feature type="compositionally biased region" description="Low complexity" evidence="1">
    <location>
        <begin position="48"/>
        <end position="68"/>
    </location>
</feature>
<accession>E1Z3D3</accession>
<gene>
    <name evidence="2" type="ORF">CHLNCDRAFT_133570</name>
</gene>
<name>E1Z3D3_CHLVA</name>
<reference evidence="2 3" key="1">
    <citation type="journal article" date="2010" name="Plant Cell">
        <title>The Chlorella variabilis NC64A genome reveals adaptation to photosymbiosis, coevolution with viruses, and cryptic sex.</title>
        <authorList>
            <person name="Blanc G."/>
            <person name="Duncan G."/>
            <person name="Agarkova I."/>
            <person name="Borodovsky M."/>
            <person name="Gurnon J."/>
            <person name="Kuo A."/>
            <person name="Lindquist E."/>
            <person name="Lucas S."/>
            <person name="Pangilinan J."/>
            <person name="Polle J."/>
            <person name="Salamov A."/>
            <person name="Terry A."/>
            <person name="Yamada T."/>
            <person name="Dunigan D.D."/>
            <person name="Grigoriev I.V."/>
            <person name="Claverie J.M."/>
            <person name="Van Etten J.L."/>
        </authorList>
    </citation>
    <scope>NUCLEOTIDE SEQUENCE [LARGE SCALE GENOMIC DNA]</scope>
    <source>
        <strain evidence="2 3">NC64A</strain>
    </source>
</reference>
<dbReference type="Proteomes" id="UP000008141">
    <property type="component" value="Unassembled WGS sequence"/>
</dbReference>
<organism evidence="3">
    <name type="scientific">Chlorella variabilis</name>
    <name type="common">Green alga</name>
    <dbReference type="NCBI Taxonomy" id="554065"/>
    <lineage>
        <taxon>Eukaryota</taxon>
        <taxon>Viridiplantae</taxon>
        <taxon>Chlorophyta</taxon>
        <taxon>core chlorophytes</taxon>
        <taxon>Trebouxiophyceae</taxon>
        <taxon>Chlorellales</taxon>
        <taxon>Chlorellaceae</taxon>
        <taxon>Chlorella clade</taxon>
        <taxon>Chlorella</taxon>
    </lineage>
</organism>
<protein>
    <submittedName>
        <fullName evidence="2">Uncharacterized protein</fullName>
    </submittedName>
</protein>
<dbReference type="AlphaFoldDB" id="E1Z3D3"/>
<dbReference type="GeneID" id="17359540"/>
<feature type="compositionally biased region" description="Basic and acidic residues" evidence="1">
    <location>
        <begin position="128"/>
        <end position="147"/>
    </location>
</feature>
<dbReference type="EMBL" id="GL433835">
    <property type="protein sequence ID" value="EFN59823.1"/>
    <property type="molecule type" value="Genomic_DNA"/>
</dbReference>
<sequence length="210" mass="21411">MLTCGLDAHLRRLGSAAADLEPREGQGTEPPPADGEGQAFSMTDVAHASGSPEGAEAPPSSAASSSGTARGGSAGRQGTEPAPADGEGPAFSMSDVAAGTGGEGPTPRQGRAASARGGLVSLYPPQDGHYHFAKGDEAGLESGDTRVDASWTSLEEPEAVERVPPGLHGTHHMPEYVGEPEEGGFKEPGQDIASALPRRQDTEEYGLNKE</sequence>